<name>A0A3A1QT02_9BACI</name>
<evidence type="ECO:0000256" key="1">
    <source>
        <dbReference type="SAM" id="MobiDB-lite"/>
    </source>
</evidence>
<keyword evidence="3" id="KW-1185">Reference proteome</keyword>
<organism evidence="2 3">
    <name type="scientific">Bacillus salacetis</name>
    <dbReference type="NCBI Taxonomy" id="2315464"/>
    <lineage>
        <taxon>Bacteria</taxon>
        <taxon>Bacillati</taxon>
        <taxon>Bacillota</taxon>
        <taxon>Bacilli</taxon>
        <taxon>Bacillales</taxon>
        <taxon>Bacillaceae</taxon>
        <taxon>Bacillus</taxon>
    </lineage>
</organism>
<protein>
    <submittedName>
        <fullName evidence="2">Cell surface glycoprotein</fullName>
    </submittedName>
</protein>
<dbReference type="Gene3D" id="2.160.20.10">
    <property type="entry name" value="Single-stranded right-handed beta-helix, Pectin lyase-like"/>
    <property type="match status" value="1"/>
</dbReference>
<dbReference type="SUPFAM" id="SSF51126">
    <property type="entry name" value="Pectin lyase-like"/>
    <property type="match status" value="1"/>
</dbReference>
<accession>A0A3A1QT02</accession>
<proteinExistence type="predicted"/>
<evidence type="ECO:0000313" key="3">
    <source>
        <dbReference type="Proteomes" id="UP000265801"/>
    </source>
</evidence>
<comment type="caution">
    <text evidence="2">The sequence shown here is derived from an EMBL/GenBank/DDBJ whole genome shotgun (WGS) entry which is preliminary data.</text>
</comment>
<reference evidence="2 3" key="1">
    <citation type="submission" date="2018-09" db="EMBL/GenBank/DDBJ databases">
        <title>Bacillus saliacetes sp. nov., isolated from Thai shrimp paste (Ka-pi).</title>
        <authorList>
            <person name="Daroonpunt R."/>
            <person name="Tanasupawat S."/>
            <person name="Yiamsombut S."/>
        </authorList>
    </citation>
    <scope>NUCLEOTIDE SEQUENCE [LARGE SCALE GENOMIC DNA]</scope>
    <source>
        <strain evidence="2 3">SKP7-4</strain>
    </source>
</reference>
<gene>
    <name evidence="2" type="ORF">D3H55_16500</name>
</gene>
<dbReference type="InterPro" id="IPR011050">
    <property type="entry name" value="Pectin_lyase_fold/virulence"/>
</dbReference>
<sequence>MDTSTGNTFYKEQQPVPPDNRIVPAPTGNTILVGPARPITTIQAALTAAVNGDRILLDAGTFTITASLLVNKSVTIEGQGKGVTTVITTTPAVEFMFNVTVSNVVIRNMTIIQNFMGSTSNETVIRVNNLSATGIYVDNGAISVCEFGVTLIATEFQIKDCDFTYAPGAVAGNGYRYISISSTAGQSIIDSNTFVSDSGVTQCRFINISNVSVSGGSLRGDLIIRNNTQLPSPFELRHLLVMEEFTGENFGLYIIGNTTIFEGNVPVLLNGAYLNLFKFIAIYGNSVQNTAGKGLAGIDAFYLGTTDIFSTGNTIAIESFAAGWASATVPISFIVGYRASLIPVPPNLPLNPCYWLLFCEFV</sequence>
<feature type="compositionally biased region" description="Polar residues" evidence="1">
    <location>
        <begin position="1"/>
        <end position="11"/>
    </location>
</feature>
<evidence type="ECO:0000313" key="2">
    <source>
        <dbReference type="EMBL" id="RIW30748.1"/>
    </source>
</evidence>
<dbReference type="AlphaFoldDB" id="A0A3A1QT02"/>
<dbReference type="EMBL" id="QXIR01000025">
    <property type="protein sequence ID" value="RIW30748.1"/>
    <property type="molecule type" value="Genomic_DNA"/>
</dbReference>
<dbReference type="Proteomes" id="UP000265801">
    <property type="component" value="Unassembled WGS sequence"/>
</dbReference>
<dbReference type="InterPro" id="IPR012334">
    <property type="entry name" value="Pectin_lyas_fold"/>
</dbReference>
<feature type="region of interest" description="Disordered" evidence="1">
    <location>
        <begin position="1"/>
        <end position="22"/>
    </location>
</feature>